<accession>A0A914WAH4</accession>
<feature type="compositionally biased region" description="Polar residues" evidence="1">
    <location>
        <begin position="46"/>
        <end position="57"/>
    </location>
</feature>
<evidence type="ECO:0000313" key="4">
    <source>
        <dbReference type="WBParaSite" id="PSAMB.scaffold368size54313.g5079.t1"/>
    </source>
</evidence>
<reference evidence="4" key="1">
    <citation type="submission" date="2022-11" db="UniProtKB">
        <authorList>
            <consortium name="WormBaseParasite"/>
        </authorList>
    </citation>
    <scope>IDENTIFICATION</scope>
</reference>
<feature type="domain" description="Endonuclease/exonuclease/phosphatase" evidence="2">
    <location>
        <begin position="97"/>
        <end position="240"/>
    </location>
</feature>
<dbReference type="GO" id="GO:0008311">
    <property type="term" value="F:double-stranded DNA 3'-5' DNA exonuclease activity"/>
    <property type="evidence" value="ECO:0007669"/>
    <property type="project" value="InterPro"/>
</dbReference>
<dbReference type="Proteomes" id="UP000887566">
    <property type="component" value="Unplaced"/>
</dbReference>
<proteinExistence type="predicted"/>
<dbReference type="PANTHER" id="PTHR43250">
    <property type="entry name" value="EXODEOXYRIBONUCLEASE III"/>
    <property type="match status" value="1"/>
</dbReference>
<protein>
    <submittedName>
        <fullName evidence="4">Endonuclease/exonuclease/phosphatase domain-containing protein</fullName>
    </submittedName>
</protein>
<feature type="region of interest" description="Disordered" evidence="1">
    <location>
        <begin position="46"/>
        <end position="85"/>
    </location>
</feature>
<organism evidence="3 4">
    <name type="scientific">Plectus sambesii</name>
    <dbReference type="NCBI Taxonomy" id="2011161"/>
    <lineage>
        <taxon>Eukaryota</taxon>
        <taxon>Metazoa</taxon>
        <taxon>Ecdysozoa</taxon>
        <taxon>Nematoda</taxon>
        <taxon>Chromadorea</taxon>
        <taxon>Plectida</taxon>
        <taxon>Plectina</taxon>
        <taxon>Plectoidea</taxon>
        <taxon>Plectidae</taxon>
        <taxon>Plectus</taxon>
    </lineage>
</organism>
<dbReference type="PANTHER" id="PTHR43250:SF2">
    <property type="entry name" value="EXODEOXYRIBONUCLEASE III"/>
    <property type="match status" value="1"/>
</dbReference>
<dbReference type="InterPro" id="IPR037493">
    <property type="entry name" value="ExoIII-like"/>
</dbReference>
<name>A0A914WAH4_9BILA</name>
<dbReference type="InterPro" id="IPR005135">
    <property type="entry name" value="Endo/exonuclease/phosphatase"/>
</dbReference>
<dbReference type="AlphaFoldDB" id="A0A914WAH4"/>
<evidence type="ECO:0000256" key="1">
    <source>
        <dbReference type="SAM" id="MobiDB-lite"/>
    </source>
</evidence>
<sequence>MYPIGGRQNPITSSKWRRLDNQPTVTVLDDRWSDASAEVLAVASNMATPSRNLNPNARASPGGDARRHRLNDARSGQGLPGHGRTGLKKLVQHLRLATINVGSLTGRGRELADMLKRRRVDIACVQETKWKGSKARDLGEGYKLYFNGTTSNRNGIGVIVSEKFRDYVTEVSRVSDRLMSIKIDTGPTTLRVVSCYAPQTGCPDADKDAFWLSVDAHIHSCGANEHLLLGGDLNGHVGDARDGYDHFHGGNGFGR</sequence>
<dbReference type="CDD" id="cd09076">
    <property type="entry name" value="L1-EN"/>
    <property type="match status" value="1"/>
</dbReference>
<keyword evidence="3" id="KW-1185">Reference proteome</keyword>
<dbReference type="SUPFAM" id="SSF56219">
    <property type="entry name" value="DNase I-like"/>
    <property type="match status" value="1"/>
</dbReference>
<dbReference type="WBParaSite" id="PSAMB.scaffold368size54313.g5079.t1">
    <property type="protein sequence ID" value="PSAMB.scaffold368size54313.g5079.t1"/>
    <property type="gene ID" value="PSAMB.scaffold368size54313.g5079"/>
</dbReference>
<dbReference type="InterPro" id="IPR036691">
    <property type="entry name" value="Endo/exonu/phosph_ase_sf"/>
</dbReference>
<evidence type="ECO:0000259" key="2">
    <source>
        <dbReference type="Pfam" id="PF03372"/>
    </source>
</evidence>
<evidence type="ECO:0000313" key="3">
    <source>
        <dbReference type="Proteomes" id="UP000887566"/>
    </source>
</evidence>
<dbReference type="Pfam" id="PF03372">
    <property type="entry name" value="Exo_endo_phos"/>
    <property type="match status" value="1"/>
</dbReference>
<dbReference type="GO" id="GO:0006281">
    <property type="term" value="P:DNA repair"/>
    <property type="evidence" value="ECO:0007669"/>
    <property type="project" value="InterPro"/>
</dbReference>
<dbReference type="Gene3D" id="3.60.10.10">
    <property type="entry name" value="Endonuclease/exonuclease/phosphatase"/>
    <property type="match status" value="1"/>
</dbReference>